<dbReference type="InterPro" id="IPR008969">
    <property type="entry name" value="CarboxyPept-like_regulatory"/>
</dbReference>
<accession>A0ABS9V1X3</accession>
<dbReference type="Gene3D" id="2.60.40.1120">
    <property type="entry name" value="Carboxypeptidase-like, regulatory domain"/>
    <property type="match status" value="1"/>
</dbReference>
<dbReference type="SUPFAM" id="SSF49464">
    <property type="entry name" value="Carboxypeptidase regulatory domain-like"/>
    <property type="match status" value="1"/>
</dbReference>
<organism evidence="1 2">
    <name type="scientific">Belliella filtrata</name>
    <dbReference type="NCBI Taxonomy" id="2923435"/>
    <lineage>
        <taxon>Bacteria</taxon>
        <taxon>Pseudomonadati</taxon>
        <taxon>Bacteroidota</taxon>
        <taxon>Cytophagia</taxon>
        <taxon>Cytophagales</taxon>
        <taxon>Cyclobacteriaceae</taxon>
        <taxon>Belliella</taxon>
    </lineage>
</organism>
<dbReference type="Proteomes" id="UP001165489">
    <property type="component" value="Unassembled WGS sequence"/>
</dbReference>
<evidence type="ECO:0000313" key="2">
    <source>
        <dbReference type="Proteomes" id="UP001165489"/>
    </source>
</evidence>
<sequence length="392" mass="45350">MKFTPIFTALMFCIGAGHSQSILHGIVENQIDRSPIPYAMIFLTNTSVGTTSDSLGRFSLEISDGKHELVVKSMGFHTITFALDGTKIQPGLYRFQMGEEEVSMDEILVDAQRDPSWYHNLEIFKYHFIGSSTHASKTKILNEKDLIIDDVTKRNSLLVNSKKTLQIENASLGYLIEYTLQEFEYTKQDQRILYAGYIFFKPLEGLSNRKTKQITRNRDKAYEGSAMHLIRAIYKNTVVEEGFQLRRIKRLPNPDRPTEEELNLLSEKLRKGEPIPYSMEEFSRLRRLPKFIDYMSDEVLDLSKYITIGEDGQKILVFEDLIQVMYKKAKPDVNYKPKYPTDFQESIIHLTKGTVELYENGSHYPPFDLLFEGYLGWQKTGDLLPLDFNFIP</sequence>
<name>A0ABS9V1X3_9BACT</name>
<proteinExistence type="predicted"/>
<dbReference type="Pfam" id="PF13715">
    <property type="entry name" value="CarbopepD_reg_2"/>
    <property type="match status" value="1"/>
</dbReference>
<evidence type="ECO:0000313" key="1">
    <source>
        <dbReference type="EMBL" id="MCH7410417.1"/>
    </source>
</evidence>
<dbReference type="RefSeq" id="WP_241348781.1">
    <property type="nucleotide sequence ID" value="NZ_JAKZGP010000036.1"/>
</dbReference>
<protein>
    <submittedName>
        <fullName evidence="1">Carboxypeptidase-like regulatory domain-containing protein</fullName>
    </submittedName>
</protein>
<keyword evidence="2" id="KW-1185">Reference proteome</keyword>
<reference evidence="1" key="1">
    <citation type="submission" date="2022-03" db="EMBL/GenBank/DDBJ databases">
        <title>De novo assembled genomes of Belliella spp. (Cyclobacteriaceae) strains.</title>
        <authorList>
            <person name="Szabo A."/>
            <person name="Korponai K."/>
            <person name="Felfoldi T."/>
        </authorList>
    </citation>
    <scope>NUCLEOTIDE SEQUENCE</scope>
    <source>
        <strain evidence="1">DSM 111904</strain>
    </source>
</reference>
<comment type="caution">
    <text evidence="1">The sequence shown here is derived from an EMBL/GenBank/DDBJ whole genome shotgun (WGS) entry which is preliminary data.</text>
</comment>
<gene>
    <name evidence="1" type="ORF">MM239_13500</name>
</gene>
<dbReference type="EMBL" id="JAKZGP010000036">
    <property type="protein sequence ID" value="MCH7410417.1"/>
    <property type="molecule type" value="Genomic_DNA"/>
</dbReference>